<dbReference type="AlphaFoldDB" id="A0A0A9DFX8"/>
<reference evidence="1" key="1">
    <citation type="submission" date="2014-09" db="EMBL/GenBank/DDBJ databases">
        <authorList>
            <person name="Magalhaes I.L.F."/>
            <person name="Oliveira U."/>
            <person name="Santos F.R."/>
            <person name="Vidigal T.H.D.A."/>
            <person name="Brescovit A.D."/>
            <person name="Santos A.J."/>
        </authorList>
    </citation>
    <scope>NUCLEOTIDE SEQUENCE</scope>
    <source>
        <tissue evidence="1">Shoot tissue taken approximately 20 cm above the soil surface</tissue>
    </source>
</reference>
<organism evidence="1">
    <name type="scientific">Arundo donax</name>
    <name type="common">Giant reed</name>
    <name type="synonym">Donax arundinaceus</name>
    <dbReference type="NCBI Taxonomy" id="35708"/>
    <lineage>
        <taxon>Eukaryota</taxon>
        <taxon>Viridiplantae</taxon>
        <taxon>Streptophyta</taxon>
        <taxon>Embryophyta</taxon>
        <taxon>Tracheophyta</taxon>
        <taxon>Spermatophyta</taxon>
        <taxon>Magnoliopsida</taxon>
        <taxon>Liliopsida</taxon>
        <taxon>Poales</taxon>
        <taxon>Poaceae</taxon>
        <taxon>PACMAD clade</taxon>
        <taxon>Arundinoideae</taxon>
        <taxon>Arundineae</taxon>
        <taxon>Arundo</taxon>
    </lineage>
</organism>
<reference evidence="1" key="2">
    <citation type="journal article" date="2015" name="Data Brief">
        <title>Shoot transcriptome of the giant reed, Arundo donax.</title>
        <authorList>
            <person name="Barrero R.A."/>
            <person name="Guerrero F.D."/>
            <person name="Moolhuijzen P."/>
            <person name="Goolsby J.A."/>
            <person name="Tidwell J."/>
            <person name="Bellgard S.E."/>
            <person name="Bellgard M.I."/>
        </authorList>
    </citation>
    <scope>NUCLEOTIDE SEQUENCE</scope>
    <source>
        <tissue evidence="1">Shoot tissue taken approximately 20 cm above the soil surface</tissue>
    </source>
</reference>
<evidence type="ECO:0000313" key="1">
    <source>
        <dbReference type="EMBL" id="JAD87504.1"/>
    </source>
</evidence>
<accession>A0A0A9DFX8</accession>
<name>A0A0A9DFX8_ARUDO</name>
<dbReference type="EMBL" id="GBRH01210391">
    <property type="protein sequence ID" value="JAD87504.1"/>
    <property type="molecule type" value="Transcribed_RNA"/>
</dbReference>
<proteinExistence type="predicted"/>
<sequence>MLHCLPQQSMGFKNRYKCLVCVSTSS</sequence>
<protein>
    <submittedName>
        <fullName evidence="1">Uncharacterized protein</fullName>
    </submittedName>
</protein>